<dbReference type="Pfam" id="PF01555">
    <property type="entry name" value="N6_N4_Mtase"/>
    <property type="match status" value="1"/>
</dbReference>
<evidence type="ECO:0000256" key="8">
    <source>
        <dbReference type="ARBA" id="ARBA00049120"/>
    </source>
</evidence>
<feature type="non-terminal residue" evidence="10">
    <location>
        <position position="148"/>
    </location>
</feature>
<dbReference type="GO" id="GO:0015667">
    <property type="term" value="F:site-specific DNA-methyltransferase (cytosine-N4-specific) activity"/>
    <property type="evidence" value="ECO:0007669"/>
    <property type="project" value="UniProtKB-EC"/>
</dbReference>
<organism evidence="10">
    <name type="scientific">marine metagenome</name>
    <dbReference type="NCBI Taxonomy" id="408172"/>
    <lineage>
        <taxon>unclassified sequences</taxon>
        <taxon>metagenomes</taxon>
        <taxon>ecological metagenomes</taxon>
    </lineage>
</organism>
<protein>
    <recommendedName>
        <fullName evidence="2">site-specific DNA-methyltransferase (cytosine-N(4)-specific)</fullName>
        <ecNumber evidence="2">2.1.1.113</ecNumber>
    </recommendedName>
</protein>
<dbReference type="PROSITE" id="PS00093">
    <property type="entry name" value="N4_MTASE"/>
    <property type="match status" value="1"/>
</dbReference>
<keyword evidence="3" id="KW-0489">Methyltransferase</keyword>
<comment type="similarity">
    <text evidence="1">Belongs to the N(4)/N(6)-methyltransferase family. N(4) subfamily.</text>
</comment>
<evidence type="ECO:0000256" key="6">
    <source>
        <dbReference type="ARBA" id="ARBA00022747"/>
    </source>
</evidence>
<evidence type="ECO:0000256" key="3">
    <source>
        <dbReference type="ARBA" id="ARBA00022603"/>
    </source>
</evidence>
<dbReference type="InterPro" id="IPR017985">
    <property type="entry name" value="MeTrfase_CN4_CS"/>
</dbReference>
<reference evidence="10" key="1">
    <citation type="submission" date="2018-05" db="EMBL/GenBank/DDBJ databases">
        <authorList>
            <person name="Lanie J.A."/>
            <person name="Ng W.-L."/>
            <person name="Kazmierczak K.M."/>
            <person name="Andrzejewski T.M."/>
            <person name="Davidsen T.M."/>
            <person name="Wayne K.J."/>
            <person name="Tettelin H."/>
            <person name="Glass J.I."/>
            <person name="Rusch D."/>
            <person name="Podicherti R."/>
            <person name="Tsui H.-C.T."/>
            <person name="Winkler M.E."/>
        </authorList>
    </citation>
    <scope>NUCLEOTIDE SEQUENCE</scope>
</reference>
<dbReference type="GO" id="GO:0032259">
    <property type="term" value="P:methylation"/>
    <property type="evidence" value="ECO:0007669"/>
    <property type="project" value="UniProtKB-KW"/>
</dbReference>
<gene>
    <name evidence="10" type="ORF">METZ01_LOCUS267814</name>
</gene>
<evidence type="ECO:0000256" key="1">
    <source>
        <dbReference type="ARBA" id="ARBA00010203"/>
    </source>
</evidence>
<dbReference type="Gene3D" id="3.40.50.150">
    <property type="entry name" value="Vaccinia Virus protein VP39"/>
    <property type="match status" value="1"/>
</dbReference>
<evidence type="ECO:0000256" key="4">
    <source>
        <dbReference type="ARBA" id="ARBA00022679"/>
    </source>
</evidence>
<keyword evidence="4" id="KW-0808">Transferase</keyword>
<dbReference type="EC" id="2.1.1.113" evidence="2"/>
<accession>A0A382JS85</accession>
<dbReference type="GO" id="GO:0009307">
    <property type="term" value="P:DNA restriction-modification system"/>
    <property type="evidence" value="ECO:0007669"/>
    <property type="project" value="UniProtKB-KW"/>
</dbReference>
<name>A0A382JS85_9ZZZZ</name>
<dbReference type="InterPro" id="IPR029063">
    <property type="entry name" value="SAM-dependent_MTases_sf"/>
</dbReference>
<dbReference type="SUPFAM" id="SSF53335">
    <property type="entry name" value="S-adenosyl-L-methionine-dependent methyltransferases"/>
    <property type="match status" value="1"/>
</dbReference>
<dbReference type="GO" id="GO:0008170">
    <property type="term" value="F:N-methyltransferase activity"/>
    <property type="evidence" value="ECO:0007669"/>
    <property type="project" value="InterPro"/>
</dbReference>
<evidence type="ECO:0000313" key="10">
    <source>
        <dbReference type="EMBL" id="SVC14960.1"/>
    </source>
</evidence>
<dbReference type="GO" id="GO:0003677">
    <property type="term" value="F:DNA binding"/>
    <property type="evidence" value="ECO:0007669"/>
    <property type="project" value="UniProtKB-KW"/>
</dbReference>
<comment type="catalytic activity">
    <reaction evidence="8">
        <text>a 2'-deoxycytidine in DNA + S-adenosyl-L-methionine = an N(4)-methyl-2'-deoxycytidine in DNA + S-adenosyl-L-homocysteine + H(+)</text>
        <dbReference type="Rhea" id="RHEA:16857"/>
        <dbReference type="Rhea" id="RHEA-COMP:11369"/>
        <dbReference type="Rhea" id="RHEA-COMP:13674"/>
        <dbReference type="ChEBI" id="CHEBI:15378"/>
        <dbReference type="ChEBI" id="CHEBI:57856"/>
        <dbReference type="ChEBI" id="CHEBI:59789"/>
        <dbReference type="ChEBI" id="CHEBI:85452"/>
        <dbReference type="ChEBI" id="CHEBI:137933"/>
        <dbReference type="EC" id="2.1.1.113"/>
    </reaction>
</comment>
<evidence type="ECO:0000256" key="5">
    <source>
        <dbReference type="ARBA" id="ARBA00022691"/>
    </source>
</evidence>
<proteinExistence type="inferred from homology"/>
<dbReference type="AlphaFoldDB" id="A0A382JS85"/>
<keyword evidence="6" id="KW-0680">Restriction system</keyword>
<sequence length="148" mass="17584">MKITFNNYLDSIFRSSNDYLLKILSKKEYDHLVKTLKKNKSATSTEECVALFNEIYTSIIKLKHQSEYKKSGKSMNTFMNDRNSNLKLIWGDCLHALKQMDSESIQLMVTSPPYYNARDYSQWKNIDDYLDDMREIITETYRVLDNHR</sequence>
<feature type="domain" description="DNA methylase N-4/N-6" evidence="9">
    <location>
        <begin position="105"/>
        <end position="146"/>
    </location>
</feature>
<evidence type="ECO:0000256" key="2">
    <source>
        <dbReference type="ARBA" id="ARBA00012185"/>
    </source>
</evidence>
<evidence type="ECO:0000259" key="9">
    <source>
        <dbReference type="Pfam" id="PF01555"/>
    </source>
</evidence>
<dbReference type="InterPro" id="IPR002941">
    <property type="entry name" value="DNA_methylase_N4/N6"/>
</dbReference>
<keyword evidence="7" id="KW-0238">DNA-binding</keyword>
<dbReference type="EMBL" id="UINC01076110">
    <property type="protein sequence ID" value="SVC14960.1"/>
    <property type="molecule type" value="Genomic_DNA"/>
</dbReference>
<evidence type="ECO:0000256" key="7">
    <source>
        <dbReference type="ARBA" id="ARBA00023125"/>
    </source>
</evidence>
<keyword evidence="5" id="KW-0949">S-adenosyl-L-methionine</keyword>